<dbReference type="EMBL" id="MN095771">
    <property type="protein sequence ID" value="QFR56095.1"/>
    <property type="molecule type" value="Genomic_DNA"/>
</dbReference>
<accession>A0A5P8PHG0</accession>
<gene>
    <name evidence="1" type="ORF">CPT_Muldoon_144</name>
</gene>
<name>A0A5P8PHG0_9CAUD</name>
<organism evidence="1 2">
    <name type="scientific">Serratia phage Muldoon</name>
    <dbReference type="NCBI Taxonomy" id="2601678"/>
    <lineage>
        <taxon>Viruses</taxon>
        <taxon>Duplodnaviria</taxon>
        <taxon>Heunggongvirae</taxon>
        <taxon>Uroviricota</taxon>
        <taxon>Caudoviricetes</taxon>
        <taxon>Muldoonvirus</taxon>
        <taxon>Muldoonvirus muldoon</taxon>
    </lineage>
</organism>
<evidence type="ECO:0000313" key="2">
    <source>
        <dbReference type="Proteomes" id="UP000326777"/>
    </source>
</evidence>
<sequence>MKKKSWVILKRDPRFVRQIVAVIDRGIATVAEDFHGKLGKKVTIFDVDELQLIPSLKRGDIVTRQDCESRGVVIGGTHRVTKVFWVDNAVEGNARTSQLVKVGSVYVENEECS</sequence>
<dbReference type="Proteomes" id="UP000326777">
    <property type="component" value="Genome"/>
</dbReference>
<proteinExistence type="predicted"/>
<reference evidence="2" key="1">
    <citation type="submission" date="2019-06" db="EMBL/GenBank/DDBJ databases">
        <title>Complete genome sequence of Serratia marcescens phage Muldoon.</title>
        <authorList>
            <person name="Campbell S."/>
            <person name="Atkinson C."/>
            <person name="Moreland R."/>
            <person name="Liu M."/>
            <person name="Ramsey J."/>
            <person name="Leavitt J."/>
        </authorList>
    </citation>
    <scope>NUCLEOTIDE SEQUENCE [LARGE SCALE GENOMIC DNA]</scope>
</reference>
<evidence type="ECO:0000313" key="1">
    <source>
        <dbReference type="EMBL" id="QFR56095.1"/>
    </source>
</evidence>
<protein>
    <submittedName>
        <fullName evidence="1">Uncharacterized protein</fullName>
    </submittedName>
</protein>
<keyword evidence="2" id="KW-1185">Reference proteome</keyword>